<dbReference type="Gene3D" id="2.130.10.130">
    <property type="entry name" value="Integrin alpha, N-terminal"/>
    <property type="match status" value="1"/>
</dbReference>
<feature type="repeat" description="FG-GAP" evidence="2">
    <location>
        <begin position="956"/>
        <end position="983"/>
    </location>
</feature>
<evidence type="ECO:0000256" key="3">
    <source>
        <dbReference type="RuleBase" id="RU003762"/>
    </source>
</evidence>
<evidence type="ECO:0000256" key="1">
    <source>
        <dbReference type="ARBA" id="ARBA00023180"/>
    </source>
</evidence>
<feature type="signal peptide" evidence="3">
    <location>
        <begin position="1"/>
        <end position="19"/>
    </location>
</feature>
<gene>
    <name evidence="4" type="ORF">RDWZM_004403</name>
</gene>
<dbReference type="AlphaFoldDB" id="A0A9Q0MH22"/>
<dbReference type="GO" id="GO:0098609">
    <property type="term" value="P:cell-cell adhesion"/>
    <property type="evidence" value="ECO:0007669"/>
    <property type="project" value="TreeGrafter"/>
</dbReference>
<dbReference type="GO" id="GO:0033627">
    <property type="term" value="P:cell adhesion mediated by integrin"/>
    <property type="evidence" value="ECO:0007669"/>
    <property type="project" value="TreeGrafter"/>
</dbReference>
<evidence type="ECO:0000313" key="4">
    <source>
        <dbReference type="EMBL" id="KAJ6225858.1"/>
    </source>
</evidence>
<comment type="caution">
    <text evidence="4">The sequence shown here is derived from an EMBL/GenBank/DDBJ whole genome shotgun (WGS) entry which is preliminary data.</text>
</comment>
<dbReference type="SMART" id="SM00191">
    <property type="entry name" value="Int_alpha"/>
    <property type="match status" value="2"/>
</dbReference>
<sequence length="983" mass="110506">MKTLTAIMFSLVQLNVTKTARIIWIDCIMFIEQLVENGDRWTLSDKVEDSSASVVKTSETVEPKVGQLEVHVEEKASPVHILAHKHQHMPIVIEENHEVNKPESVVEFAPHQYDEHQYLHSMIHSQNAPLAAIPLLGSLAVSSFTTMLTLTGLGRRRRRRNVILHDDVMDHLNLRNQSFPVYQLDPNNSTEGGLSMNSSKFESSQSFPNGLNIFGNIKSSDDQLKPPNPISELFQLDVVQQYLRQSGRPDYNDQIIASYLACRGLFSTGNHCLERLACHYADIHNGRLKPLERDVAALIIYSLLRNSHIDSTFKRRLQRAALFGYDHIAEQSSSSSSSSTSSSFESSFVPICDREFPCPKISSSTSSLNHICFDNNETNSRLMNHRLEHTDHVNLSEPIQRSDNDHFTSESRVKNDIIPLHYVVKTSPDKLNNRPRIQKATKYIVATSDNRNRNKKPMFIPVAAYSVTKRRPKNKERNKQCQDNKCLEHRRCPHQAYHRAVYGYIHKPEVIEFRGQYYYGNNDHSVSNQEPDHEQQMSTKYKAHVEYDGHDSMGAYPHERHRVSYVPMETYHEEHSASAFLLAKLKKALLLKGITAKGLLLASLPLMLTPVISYLLTPVVIPITATVAAGRRKRNVANQNFWSGNGTFSIIHGSNGSKSIDSTNEIEDRKIRDAKILLEYLKKVKPDERLTTSAVANFLECDGLLLKSDRCLEQLSCEFSDIRNANAVRLERAVTSMLLVGAPLAKTDQPNVIQGGAVYQCSIDSFNTCQQIPFDRTGSSIIKIRGRDMQEDEKSHQWFGATLASAAEGPIVACAPRFVYFTTTLARKDPIGNCFVSRGSFTGFLQYSPCRNNFWGYHRQGSCQAGMSAAVSKDGKRLYVGAPGSWYWQGQAFSHDLEHDISMSTNKAPPYDDDSFLGYSLTVGRFSSSNDYDVAVGMPKGNNYTGKVVVFTSTLQNVANISGEQMGSYFGYSMTTADVNGDR</sequence>
<keyword evidence="3" id="KW-0401">Integrin</keyword>
<comment type="subcellular location">
    <subcellularLocation>
        <location evidence="3">Membrane</location>
        <topology evidence="3">Single-pass type I membrane protein</topology>
    </subcellularLocation>
</comment>
<evidence type="ECO:0000313" key="5">
    <source>
        <dbReference type="Proteomes" id="UP001142055"/>
    </source>
</evidence>
<dbReference type="InterPro" id="IPR000413">
    <property type="entry name" value="Integrin_alpha"/>
</dbReference>
<keyword evidence="5" id="KW-1185">Reference proteome</keyword>
<dbReference type="InterPro" id="IPR028994">
    <property type="entry name" value="Integrin_alpha_N"/>
</dbReference>
<dbReference type="PANTHER" id="PTHR23220:SF133">
    <property type="entry name" value="INTEGRIN ALPHA-PS2"/>
    <property type="match status" value="1"/>
</dbReference>
<organism evidence="4 5">
    <name type="scientific">Blomia tropicalis</name>
    <name type="common">Mite</name>
    <dbReference type="NCBI Taxonomy" id="40697"/>
    <lineage>
        <taxon>Eukaryota</taxon>
        <taxon>Metazoa</taxon>
        <taxon>Ecdysozoa</taxon>
        <taxon>Arthropoda</taxon>
        <taxon>Chelicerata</taxon>
        <taxon>Arachnida</taxon>
        <taxon>Acari</taxon>
        <taxon>Acariformes</taxon>
        <taxon>Sarcoptiformes</taxon>
        <taxon>Astigmata</taxon>
        <taxon>Glycyphagoidea</taxon>
        <taxon>Echimyopodidae</taxon>
        <taxon>Blomia</taxon>
    </lineage>
</organism>
<dbReference type="GO" id="GO:0009897">
    <property type="term" value="C:external side of plasma membrane"/>
    <property type="evidence" value="ECO:0007669"/>
    <property type="project" value="TreeGrafter"/>
</dbReference>
<keyword evidence="1" id="KW-0325">Glycoprotein</keyword>
<dbReference type="GO" id="GO:0007229">
    <property type="term" value="P:integrin-mediated signaling pathway"/>
    <property type="evidence" value="ECO:0007669"/>
    <property type="project" value="UniProtKB-KW"/>
</dbReference>
<comment type="similarity">
    <text evidence="3">Belongs to the integrin alpha chain family.</text>
</comment>
<proteinExistence type="inferred from homology"/>
<dbReference type="PANTHER" id="PTHR23220">
    <property type="entry name" value="INTEGRIN ALPHA"/>
    <property type="match status" value="1"/>
</dbReference>
<dbReference type="InterPro" id="IPR013519">
    <property type="entry name" value="Int_alpha_beta-p"/>
</dbReference>
<dbReference type="PROSITE" id="PS51470">
    <property type="entry name" value="FG_GAP"/>
    <property type="match status" value="1"/>
</dbReference>
<evidence type="ECO:0000256" key="2">
    <source>
        <dbReference type="PROSITE-ProRule" id="PRU00803"/>
    </source>
</evidence>
<protein>
    <submittedName>
        <fullName evidence="4">Uncharacterized protein</fullName>
    </submittedName>
</protein>
<keyword evidence="3" id="KW-0130">Cell adhesion</keyword>
<dbReference type="GO" id="GO:0007160">
    <property type="term" value="P:cell-matrix adhesion"/>
    <property type="evidence" value="ECO:0007669"/>
    <property type="project" value="TreeGrafter"/>
</dbReference>
<dbReference type="GO" id="GO:0005178">
    <property type="term" value="F:integrin binding"/>
    <property type="evidence" value="ECO:0007669"/>
    <property type="project" value="TreeGrafter"/>
</dbReference>
<dbReference type="PRINTS" id="PR01185">
    <property type="entry name" value="INTEGRINA"/>
</dbReference>
<dbReference type="Proteomes" id="UP001142055">
    <property type="component" value="Chromosome 1"/>
</dbReference>
<dbReference type="EMBL" id="JAPWDV010000001">
    <property type="protein sequence ID" value="KAJ6225858.1"/>
    <property type="molecule type" value="Genomic_DNA"/>
</dbReference>
<feature type="chain" id="PRO_5040544287" evidence="3">
    <location>
        <begin position="20"/>
        <end position="983"/>
    </location>
</feature>
<dbReference type="SUPFAM" id="SSF69318">
    <property type="entry name" value="Integrin alpha N-terminal domain"/>
    <property type="match status" value="1"/>
</dbReference>
<dbReference type="GO" id="GO:0008305">
    <property type="term" value="C:integrin complex"/>
    <property type="evidence" value="ECO:0007669"/>
    <property type="project" value="InterPro"/>
</dbReference>
<reference evidence="4" key="1">
    <citation type="submission" date="2022-12" db="EMBL/GenBank/DDBJ databases">
        <title>Genome assemblies of Blomia tropicalis.</title>
        <authorList>
            <person name="Cui Y."/>
        </authorList>
    </citation>
    <scope>NUCLEOTIDE SEQUENCE</scope>
    <source>
        <tissue evidence="4">Adult mites</tissue>
    </source>
</reference>
<name>A0A9Q0MH22_BLOTA</name>
<keyword evidence="3" id="KW-0675">Receptor</keyword>
<keyword evidence="3" id="KW-0732">Signal</keyword>
<accession>A0A9Q0MH22</accession>